<dbReference type="AlphaFoldDB" id="A0AAW0D6T1"/>
<dbReference type="EMBL" id="JAWWNJ010000010">
    <property type="protein sequence ID" value="KAK7046525.1"/>
    <property type="molecule type" value="Genomic_DNA"/>
</dbReference>
<gene>
    <name evidence="2" type="ORF">R3P38DRAFT_73521</name>
</gene>
<keyword evidence="1" id="KW-0175">Coiled coil</keyword>
<reference evidence="2 3" key="1">
    <citation type="journal article" date="2024" name="J Genomics">
        <title>Draft genome sequencing and assembly of Favolaschia claudopus CIRM-BRFM 2984 isolated from oak limbs.</title>
        <authorList>
            <person name="Navarro D."/>
            <person name="Drula E."/>
            <person name="Chaduli D."/>
            <person name="Cazenave R."/>
            <person name="Ahrendt S."/>
            <person name="Wang J."/>
            <person name="Lipzen A."/>
            <person name="Daum C."/>
            <person name="Barry K."/>
            <person name="Grigoriev I.V."/>
            <person name="Favel A."/>
            <person name="Rosso M.N."/>
            <person name="Martin F."/>
        </authorList>
    </citation>
    <scope>NUCLEOTIDE SEQUENCE [LARGE SCALE GENOMIC DNA]</scope>
    <source>
        <strain evidence="2 3">CIRM-BRFM 2984</strain>
    </source>
</reference>
<keyword evidence="3" id="KW-1185">Reference proteome</keyword>
<accession>A0AAW0D6T1</accession>
<name>A0AAW0D6T1_9AGAR</name>
<feature type="coiled-coil region" evidence="1">
    <location>
        <begin position="37"/>
        <end position="71"/>
    </location>
</feature>
<evidence type="ECO:0008006" key="4">
    <source>
        <dbReference type="Google" id="ProtNLM"/>
    </source>
</evidence>
<organism evidence="2 3">
    <name type="scientific">Favolaschia claudopus</name>
    <dbReference type="NCBI Taxonomy" id="2862362"/>
    <lineage>
        <taxon>Eukaryota</taxon>
        <taxon>Fungi</taxon>
        <taxon>Dikarya</taxon>
        <taxon>Basidiomycota</taxon>
        <taxon>Agaricomycotina</taxon>
        <taxon>Agaricomycetes</taxon>
        <taxon>Agaricomycetidae</taxon>
        <taxon>Agaricales</taxon>
        <taxon>Marasmiineae</taxon>
        <taxon>Mycenaceae</taxon>
        <taxon>Favolaschia</taxon>
    </lineage>
</organism>
<evidence type="ECO:0000313" key="2">
    <source>
        <dbReference type="EMBL" id="KAK7046525.1"/>
    </source>
</evidence>
<dbReference type="Proteomes" id="UP001362999">
    <property type="component" value="Unassembled WGS sequence"/>
</dbReference>
<evidence type="ECO:0000256" key="1">
    <source>
        <dbReference type="SAM" id="Coils"/>
    </source>
</evidence>
<proteinExistence type="predicted"/>
<evidence type="ECO:0000313" key="3">
    <source>
        <dbReference type="Proteomes" id="UP001362999"/>
    </source>
</evidence>
<protein>
    <recommendedName>
        <fullName evidence="4">F-box domain-containing protein</fullName>
    </recommendedName>
</protein>
<sequence length="495" mass="56733">MDHDAHAVLGDMHDEAARLHRESAILTLQEKCVQLEKTRLAAQLASIEKEEREMKAQLARVNRKLAVTEQRIATFNSLSLLLARLPVEIWRLVFTWSREIEVEYCFFRFWRLGHVCHKWREIAHGDAYLWNDISIDTISVSRYSSAALEKQLELSRSATLHVAFRGSMVDDHDLCYDLLDILGRHSSRWERFEVDWEGDMSVFNALSDIAGRLDRLRYLRVFSLPTESFPDEEDWNETWPMANAFRTAPLLEDVFLTWKGGCCPASPVVRLPPTVKRLRIAAQSKDLVRVLHDAPDIVELVIREVPDKWIRFYGGFVFMNATERLHLTHSKAANRIISWLRTPVLQELSVAGSIIELPQFLDESGCRLQQLTLEAPRGEAEAVLTVLRGQPELSYLRLRVHCWSHGLSYRETMEVLVPELTVSAGRSTVCPNLTSLDIELTQAGPWVKWENAFCAMVESRRGSLESVRIQGIPLSAVNTRRLESLRHEGITVTMI</sequence>
<comment type="caution">
    <text evidence="2">The sequence shown here is derived from an EMBL/GenBank/DDBJ whole genome shotgun (WGS) entry which is preliminary data.</text>
</comment>